<proteinExistence type="inferred from homology"/>
<dbReference type="AlphaFoldDB" id="A0ABD3J6T8"/>
<dbReference type="InterPro" id="IPR036514">
    <property type="entry name" value="SGNH_hydro_sf"/>
</dbReference>
<evidence type="ECO:0000256" key="2">
    <source>
        <dbReference type="ARBA" id="ARBA00022729"/>
    </source>
</evidence>
<dbReference type="PROSITE" id="PS01098">
    <property type="entry name" value="LIPASE_GDSL_SER"/>
    <property type="match status" value="1"/>
</dbReference>
<dbReference type="PANTHER" id="PTHR45966">
    <property type="entry name" value="GDSL-LIKE LIPASE/ACYLHYDROLASE"/>
    <property type="match status" value="1"/>
</dbReference>
<evidence type="ECO:0000313" key="5">
    <source>
        <dbReference type="Proteomes" id="UP001634007"/>
    </source>
</evidence>
<dbReference type="CDD" id="cd01837">
    <property type="entry name" value="SGNH_plant_lipase_like"/>
    <property type="match status" value="1"/>
</dbReference>
<sequence length="359" mass="39810">MILLAIFATLAVSTRCNMNQSPHGVALFIFGDSLADAGTNNYINTTSYFKANFYPYGETFFHYPTGRPSNGRLTVDFIAEYAKLPFIPPYVRLQEHGFMGGANFAGGGAGALVDTFQGLVLNLHMQLKQMEELEKIWRKELGNEKAKTISEGVYFICIGSNDYVARVADNPTPFQSISMEDYVGMVIGNITTVLKGIYEVGGRKFAVMGVGQIGCVPGMRSSTRNGSCSDEVNKLAKLHNTALTAILPKLESQLQGFKYSYFDFYTPLSERIRYPSKYGFKVARTACCGSGPYHSISSCGGMRGVREYSLCHRPEKYVFFDSFHPSERANQQFAQLMWNGSLSVTSPRSLEALFRGEHV</sequence>
<gene>
    <name evidence="4" type="ORF">ACJRO7_035656</name>
</gene>
<dbReference type="InterPro" id="IPR008265">
    <property type="entry name" value="Lipase_GDSL_AS"/>
</dbReference>
<evidence type="ECO:0000313" key="4">
    <source>
        <dbReference type="EMBL" id="KAL3723511.1"/>
    </source>
</evidence>
<feature type="chain" id="PRO_5044790149" description="GDSL esterase/lipase 1-like" evidence="3">
    <location>
        <begin position="17"/>
        <end position="359"/>
    </location>
</feature>
<evidence type="ECO:0000256" key="1">
    <source>
        <dbReference type="ARBA" id="ARBA00008668"/>
    </source>
</evidence>
<dbReference type="Proteomes" id="UP001634007">
    <property type="component" value="Unassembled WGS sequence"/>
</dbReference>
<reference evidence="4 5" key="1">
    <citation type="submission" date="2024-11" db="EMBL/GenBank/DDBJ databases">
        <title>Chromosome-level genome assembly of Eucalyptus globulus Labill. provides insights into its genome evolution.</title>
        <authorList>
            <person name="Li X."/>
        </authorList>
    </citation>
    <scope>NUCLEOTIDE SEQUENCE [LARGE SCALE GENOMIC DNA]</scope>
    <source>
        <strain evidence="4">CL2024</strain>
        <tissue evidence="4">Fresh tender leaves</tissue>
    </source>
</reference>
<protein>
    <recommendedName>
        <fullName evidence="6">GDSL esterase/lipase 1-like</fullName>
    </recommendedName>
</protein>
<organism evidence="4 5">
    <name type="scientific">Eucalyptus globulus</name>
    <name type="common">Tasmanian blue gum</name>
    <dbReference type="NCBI Taxonomy" id="34317"/>
    <lineage>
        <taxon>Eukaryota</taxon>
        <taxon>Viridiplantae</taxon>
        <taxon>Streptophyta</taxon>
        <taxon>Embryophyta</taxon>
        <taxon>Tracheophyta</taxon>
        <taxon>Spermatophyta</taxon>
        <taxon>Magnoliopsida</taxon>
        <taxon>eudicotyledons</taxon>
        <taxon>Gunneridae</taxon>
        <taxon>Pentapetalae</taxon>
        <taxon>rosids</taxon>
        <taxon>malvids</taxon>
        <taxon>Myrtales</taxon>
        <taxon>Myrtaceae</taxon>
        <taxon>Myrtoideae</taxon>
        <taxon>Eucalypteae</taxon>
        <taxon>Eucalyptus</taxon>
    </lineage>
</organism>
<dbReference type="InterPro" id="IPR035669">
    <property type="entry name" value="SGNH_plant_lipase-like"/>
</dbReference>
<comment type="similarity">
    <text evidence="1">Belongs to the 'GDSL' lipolytic enzyme family.</text>
</comment>
<evidence type="ECO:0008006" key="6">
    <source>
        <dbReference type="Google" id="ProtNLM"/>
    </source>
</evidence>
<evidence type="ECO:0000256" key="3">
    <source>
        <dbReference type="SAM" id="SignalP"/>
    </source>
</evidence>
<keyword evidence="2 3" id="KW-0732">Signal</keyword>
<dbReference type="Gene3D" id="3.40.50.1110">
    <property type="entry name" value="SGNH hydrolase"/>
    <property type="match status" value="1"/>
</dbReference>
<name>A0ABD3J6T8_EUCGL</name>
<dbReference type="InterPro" id="IPR001087">
    <property type="entry name" value="GDSL"/>
</dbReference>
<dbReference type="EMBL" id="JBJKBG010000009">
    <property type="protein sequence ID" value="KAL3723511.1"/>
    <property type="molecule type" value="Genomic_DNA"/>
</dbReference>
<comment type="caution">
    <text evidence="4">The sequence shown here is derived from an EMBL/GenBank/DDBJ whole genome shotgun (WGS) entry which is preliminary data.</text>
</comment>
<dbReference type="SUPFAM" id="SSF52266">
    <property type="entry name" value="SGNH hydrolase"/>
    <property type="match status" value="1"/>
</dbReference>
<dbReference type="Pfam" id="PF00657">
    <property type="entry name" value="Lipase_GDSL"/>
    <property type="match status" value="1"/>
</dbReference>
<accession>A0ABD3J6T8</accession>
<keyword evidence="5" id="KW-1185">Reference proteome</keyword>
<feature type="signal peptide" evidence="3">
    <location>
        <begin position="1"/>
        <end position="16"/>
    </location>
</feature>
<dbReference type="InterPro" id="IPR044552">
    <property type="entry name" value="GLIP1-5/GLL25"/>
</dbReference>
<dbReference type="PANTHER" id="PTHR45966:SF1">
    <property type="entry name" value="GDSL ESTERASE_LIPASE 1-RELATED"/>
    <property type="match status" value="1"/>
</dbReference>